<sequence length="375" mass="38871">MATDARTSEFSIEKPHIDNTVAEDLARLITALDKIDAYLKANADAIGGKSDAGHIHDLEAVSGLSAELAEITASISEHNHALSGLSDVDAAGLTEGMVLQYLAGKFKAVTARAEYFAITAIAGLAANNVQDALQEIAAAVAGAVTQADIDAGIESVLNAPPSTLDTLNELAAALGDDPNFATTMTTALAGKASASDVTSLQSALNGKLSTAGTAANANKLDNLDSSQFVRSDAGDTMSGNYTITGDLTVQGSDLTIGKNGGGDARLHFYDDGSNTVRTMWWDDSANKFKLEMDTGASYPIAMYYEGSTRDEVTFPLGHIVLAGASSGTRNATYTVRLSSATTEYSTGGSGSILTGTWRAHGRRGNIEAANFQRTA</sequence>
<accession>A0A944CAY7</accession>
<reference evidence="1" key="2">
    <citation type="journal article" date="2021" name="Microorganisms">
        <title>Bacterial Dimethylsulfoniopropionate Biosynthesis in the East China Sea.</title>
        <authorList>
            <person name="Liu J."/>
            <person name="Zhang Y."/>
            <person name="Liu J."/>
            <person name="Zhong H."/>
            <person name="Williams B.T."/>
            <person name="Zheng Y."/>
            <person name="Curson A.R.J."/>
            <person name="Sun C."/>
            <person name="Sun H."/>
            <person name="Song D."/>
            <person name="Wagner Mackenzie B."/>
            <person name="Bermejo Martinez A."/>
            <person name="Todd J.D."/>
            <person name="Zhang X.H."/>
        </authorList>
    </citation>
    <scope>NUCLEOTIDE SEQUENCE</scope>
    <source>
        <strain evidence="1">AESS21</strain>
    </source>
</reference>
<protein>
    <submittedName>
        <fullName evidence="1">Uncharacterized protein</fullName>
    </submittedName>
</protein>
<dbReference type="EMBL" id="QTKU01000001">
    <property type="protein sequence ID" value="MBS8259723.1"/>
    <property type="molecule type" value="Genomic_DNA"/>
</dbReference>
<dbReference type="AlphaFoldDB" id="A0A944CAY7"/>
<evidence type="ECO:0000313" key="1">
    <source>
        <dbReference type="EMBL" id="MBS8259723.1"/>
    </source>
</evidence>
<comment type="caution">
    <text evidence="1">The sequence shown here is derived from an EMBL/GenBank/DDBJ whole genome shotgun (WGS) entry which is preliminary data.</text>
</comment>
<evidence type="ECO:0000313" key="2">
    <source>
        <dbReference type="Proteomes" id="UP000705379"/>
    </source>
</evidence>
<dbReference type="RefSeq" id="WP_213215286.1">
    <property type="nucleotide sequence ID" value="NZ_QTKU01000001.1"/>
</dbReference>
<reference evidence="1" key="1">
    <citation type="submission" date="2018-08" db="EMBL/GenBank/DDBJ databases">
        <authorList>
            <person name="Jin W."/>
            <person name="Wang H."/>
            <person name="Yang Y."/>
            <person name="Li M."/>
            <person name="Liu J."/>
        </authorList>
    </citation>
    <scope>NUCLEOTIDE SEQUENCE</scope>
    <source>
        <strain evidence="1">AESS21</strain>
    </source>
</reference>
<gene>
    <name evidence="1" type="ORF">DYI23_05780</name>
</gene>
<dbReference type="Proteomes" id="UP000705379">
    <property type="component" value="Unassembled WGS sequence"/>
</dbReference>
<name>A0A944CAY7_9HYPH</name>
<proteinExistence type="predicted"/>
<organism evidence="1 2">
    <name type="scientific">Roseibium polysiphoniae</name>
    <dbReference type="NCBI Taxonomy" id="2571221"/>
    <lineage>
        <taxon>Bacteria</taxon>
        <taxon>Pseudomonadati</taxon>
        <taxon>Pseudomonadota</taxon>
        <taxon>Alphaproteobacteria</taxon>
        <taxon>Hyphomicrobiales</taxon>
        <taxon>Stappiaceae</taxon>
        <taxon>Roseibium</taxon>
    </lineage>
</organism>